<organism evidence="12 14">
    <name type="scientific">Tetradesmus obliquus</name>
    <name type="common">Green alga</name>
    <name type="synonym">Acutodesmus obliquus</name>
    <dbReference type="NCBI Taxonomy" id="3088"/>
    <lineage>
        <taxon>Eukaryota</taxon>
        <taxon>Viridiplantae</taxon>
        <taxon>Chlorophyta</taxon>
        <taxon>core chlorophytes</taxon>
        <taxon>Chlorophyceae</taxon>
        <taxon>CS clade</taxon>
        <taxon>Sphaeropleales</taxon>
        <taxon>Scenedesmaceae</taxon>
        <taxon>Tetradesmus</taxon>
    </lineage>
</organism>
<sequence length="329" mass="36383">MTAVVGRKRQSALDGFTAALALSVFVGAIFAATVLVLGTAYLVIKQPWSPWTWTLAVLTATLAFVPLWKENGPLGEGFMRYIVSHAEAYFPITVVCDGGAAFSRDTSYVIGLEPHSALPTAMPSTFSLQSTLLPDGLRGRTHGLASSICFQIPLVRHLYWWIGIRPITRHSMRRLLHKRRNVVLVPGGVQECLYMQKDCETAFLSKRKGFIRIAMQCGSPVVPCFAFGQGGTYSWYRPGPPLLSEAFVQAASRRMGMVPLALVGRWGTPAPINSPMTVVFGKPIDVPHKEHPTDAELQQYLDKYIAAMQDIFERHKAAAGYPHYRLHIL</sequence>
<keyword evidence="6 11" id="KW-0256">Endoplasmic reticulum</keyword>
<dbReference type="EC" id="2.3.1.-" evidence="11"/>
<gene>
    <name evidence="13" type="ORF">BQ4739_LOCUS4372</name>
    <name evidence="12" type="ORF">BQ4739_LOCUS820</name>
</gene>
<dbReference type="InterPro" id="IPR007130">
    <property type="entry name" value="DAGAT"/>
</dbReference>
<dbReference type="STRING" id="3088.A0A383V645"/>
<proteinExistence type="inferred from homology"/>
<protein>
    <recommendedName>
        <fullName evidence="11">Acyltransferase</fullName>
        <ecNumber evidence="11">2.3.1.-</ecNumber>
    </recommendedName>
</protein>
<comment type="similarity">
    <text evidence="2 11">Belongs to the diacylglycerol acyltransferase family.</text>
</comment>
<evidence type="ECO:0000256" key="3">
    <source>
        <dbReference type="ARBA" id="ARBA00022516"/>
    </source>
</evidence>
<keyword evidence="5 11" id="KW-0812">Transmembrane</keyword>
<comment type="subcellular location">
    <subcellularLocation>
        <location evidence="1 11">Endoplasmic reticulum membrane</location>
        <topology evidence="1 11">Multi-pass membrane protein</topology>
    </subcellularLocation>
</comment>
<evidence type="ECO:0000313" key="13">
    <source>
        <dbReference type="EMBL" id="SZX63828.1"/>
    </source>
</evidence>
<dbReference type="PANTHER" id="PTHR12317">
    <property type="entry name" value="DIACYLGLYCEROL O-ACYLTRANSFERASE"/>
    <property type="match status" value="1"/>
</dbReference>
<keyword evidence="8" id="KW-0443">Lipid metabolism</keyword>
<evidence type="ECO:0000256" key="11">
    <source>
        <dbReference type="RuleBase" id="RU367023"/>
    </source>
</evidence>
<evidence type="ECO:0000256" key="5">
    <source>
        <dbReference type="ARBA" id="ARBA00022692"/>
    </source>
</evidence>
<dbReference type="GO" id="GO:0004144">
    <property type="term" value="F:diacylglycerol O-acyltransferase activity"/>
    <property type="evidence" value="ECO:0007669"/>
    <property type="project" value="UniProtKB-ARBA"/>
</dbReference>
<feature type="transmembrane region" description="Helical" evidence="11">
    <location>
        <begin position="20"/>
        <end position="44"/>
    </location>
</feature>
<feature type="transmembrane region" description="Helical" evidence="11">
    <location>
        <begin position="50"/>
        <end position="68"/>
    </location>
</feature>
<keyword evidence="14" id="KW-1185">Reference proteome</keyword>
<evidence type="ECO:0000256" key="9">
    <source>
        <dbReference type="ARBA" id="ARBA00023136"/>
    </source>
</evidence>
<dbReference type="EMBL" id="FNXT01000346">
    <property type="protein sequence ID" value="SZX63828.1"/>
    <property type="molecule type" value="Genomic_DNA"/>
</dbReference>
<dbReference type="GO" id="GO:0019432">
    <property type="term" value="P:triglyceride biosynthetic process"/>
    <property type="evidence" value="ECO:0007669"/>
    <property type="project" value="TreeGrafter"/>
</dbReference>
<evidence type="ECO:0000256" key="7">
    <source>
        <dbReference type="ARBA" id="ARBA00022989"/>
    </source>
</evidence>
<evidence type="ECO:0000256" key="8">
    <source>
        <dbReference type="ARBA" id="ARBA00023098"/>
    </source>
</evidence>
<dbReference type="AlphaFoldDB" id="A0A383V645"/>
<keyword evidence="9 11" id="KW-0472">Membrane</keyword>
<dbReference type="CDD" id="cd07987">
    <property type="entry name" value="LPLAT_MGAT-like"/>
    <property type="match status" value="1"/>
</dbReference>
<evidence type="ECO:0000256" key="4">
    <source>
        <dbReference type="ARBA" id="ARBA00022679"/>
    </source>
</evidence>
<dbReference type="GO" id="GO:0005789">
    <property type="term" value="C:endoplasmic reticulum membrane"/>
    <property type="evidence" value="ECO:0007669"/>
    <property type="project" value="UniProtKB-SubCell"/>
</dbReference>
<keyword evidence="3" id="KW-0444">Lipid biosynthesis</keyword>
<evidence type="ECO:0000256" key="10">
    <source>
        <dbReference type="ARBA" id="ARBA00023315"/>
    </source>
</evidence>
<evidence type="ECO:0000313" key="12">
    <source>
        <dbReference type="EMBL" id="SZX60252.1"/>
    </source>
</evidence>
<accession>A0A383V645</accession>
<evidence type="ECO:0000313" key="14">
    <source>
        <dbReference type="Proteomes" id="UP000256970"/>
    </source>
</evidence>
<dbReference type="Pfam" id="PF03982">
    <property type="entry name" value="DAGAT"/>
    <property type="match status" value="1"/>
</dbReference>
<evidence type="ECO:0000256" key="2">
    <source>
        <dbReference type="ARBA" id="ARBA00005420"/>
    </source>
</evidence>
<keyword evidence="10" id="KW-0012">Acyltransferase</keyword>
<dbReference type="SUPFAM" id="SSF69593">
    <property type="entry name" value="Glycerol-3-phosphate (1)-acyltransferase"/>
    <property type="match status" value="1"/>
</dbReference>
<dbReference type="EMBL" id="FNXT01000049">
    <property type="protein sequence ID" value="SZX60252.1"/>
    <property type="molecule type" value="Genomic_DNA"/>
</dbReference>
<dbReference type="PANTHER" id="PTHR12317:SF63">
    <property type="entry name" value="DIACYLGLYCEROL O-ACYLTRANSFERASE 2"/>
    <property type="match status" value="1"/>
</dbReference>
<keyword evidence="4 11" id="KW-0808">Transferase</keyword>
<dbReference type="Proteomes" id="UP000256970">
    <property type="component" value="Unassembled WGS sequence"/>
</dbReference>
<name>A0A383V645_TETOB</name>
<reference evidence="12 14" key="1">
    <citation type="submission" date="2016-10" db="EMBL/GenBank/DDBJ databases">
        <authorList>
            <person name="Cai Z."/>
        </authorList>
    </citation>
    <scope>NUCLEOTIDE SEQUENCE [LARGE SCALE GENOMIC DNA]</scope>
</reference>
<evidence type="ECO:0000256" key="1">
    <source>
        <dbReference type="ARBA" id="ARBA00004477"/>
    </source>
</evidence>
<evidence type="ECO:0000256" key="6">
    <source>
        <dbReference type="ARBA" id="ARBA00022824"/>
    </source>
</evidence>
<keyword evidence="7 11" id="KW-1133">Transmembrane helix</keyword>